<dbReference type="HOGENOM" id="CLU_1338408_0_0_1"/>
<protein>
    <submittedName>
        <fullName evidence="2">Uncharacterized protein</fullName>
    </submittedName>
</protein>
<feature type="compositionally biased region" description="Polar residues" evidence="1">
    <location>
        <begin position="107"/>
        <end position="124"/>
    </location>
</feature>
<comment type="caution">
    <text evidence="2">The sequence shown here is derived from an EMBL/GenBank/DDBJ whole genome shotgun (WGS) entry which is preliminary data.</text>
</comment>
<dbReference type="EMBL" id="JNVN01001535">
    <property type="protein sequence ID" value="KHJ33277.1"/>
    <property type="molecule type" value="Genomic_DNA"/>
</dbReference>
<feature type="compositionally biased region" description="Basic and acidic residues" evidence="1">
    <location>
        <begin position="1"/>
        <end position="10"/>
    </location>
</feature>
<proteinExistence type="predicted"/>
<name>A0A0B1P3P9_UNCNE</name>
<accession>A0A0B1P3P9</accession>
<feature type="region of interest" description="Disordered" evidence="1">
    <location>
        <begin position="1"/>
        <end position="31"/>
    </location>
</feature>
<evidence type="ECO:0000313" key="3">
    <source>
        <dbReference type="Proteomes" id="UP000030854"/>
    </source>
</evidence>
<dbReference type="AlphaFoldDB" id="A0A0B1P3P9"/>
<gene>
    <name evidence="2" type="ORF">EV44_g1322</name>
</gene>
<dbReference type="Proteomes" id="UP000030854">
    <property type="component" value="Unassembled WGS sequence"/>
</dbReference>
<dbReference type="STRING" id="52586.A0A0B1P3P9"/>
<organism evidence="2 3">
    <name type="scientific">Uncinula necator</name>
    <name type="common">Grape powdery mildew</name>
    <dbReference type="NCBI Taxonomy" id="52586"/>
    <lineage>
        <taxon>Eukaryota</taxon>
        <taxon>Fungi</taxon>
        <taxon>Dikarya</taxon>
        <taxon>Ascomycota</taxon>
        <taxon>Pezizomycotina</taxon>
        <taxon>Leotiomycetes</taxon>
        <taxon>Erysiphales</taxon>
        <taxon>Erysiphaceae</taxon>
        <taxon>Erysiphe</taxon>
    </lineage>
</organism>
<keyword evidence="3" id="KW-1185">Reference proteome</keyword>
<evidence type="ECO:0000313" key="2">
    <source>
        <dbReference type="EMBL" id="KHJ33277.1"/>
    </source>
</evidence>
<sequence length="205" mass="23033">MLNQDDDHQFQPRAPKKSESQTGKRTTLIDELDSDLSEAIDKKKKKKIRQLNEINGREGLGPIDYKDMLAQIRVNLSILDLMQISPDAAKAFKYYSTRRNQKRGKRQPQSNKINTDVQMSSDQTAAPRGIRQCERPFRLLDATIVCPNLKTKTILNMGATQADQGSDINLISDLLVSTLSLEKREIPGVGGFMMQTADGNLTTLR</sequence>
<feature type="region of interest" description="Disordered" evidence="1">
    <location>
        <begin position="97"/>
        <end position="127"/>
    </location>
</feature>
<evidence type="ECO:0000256" key="1">
    <source>
        <dbReference type="SAM" id="MobiDB-lite"/>
    </source>
</evidence>
<reference evidence="2 3" key="1">
    <citation type="journal article" date="2014" name="BMC Genomics">
        <title>Adaptive genomic structural variation in the grape powdery mildew pathogen, Erysiphe necator.</title>
        <authorList>
            <person name="Jones L."/>
            <person name="Riaz S."/>
            <person name="Morales-Cruz A."/>
            <person name="Amrine K.C."/>
            <person name="McGuire B."/>
            <person name="Gubler W.D."/>
            <person name="Walker M.A."/>
            <person name="Cantu D."/>
        </authorList>
    </citation>
    <scope>NUCLEOTIDE SEQUENCE [LARGE SCALE GENOMIC DNA]</scope>
    <source>
        <strain evidence="3">c</strain>
    </source>
</reference>